<dbReference type="OrthoDB" id="1859733at2759"/>
<keyword evidence="1" id="KW-0732">Signal</keyword>
<dbReference type="PANTHER" id="PTHR35567:SF1">
    <property type="entry name" value="CONSERVED FUNGAL PROTEIN (AFU_ORTHOLOGUE AFUA_1G14230)"/>
    <property type="match status" value="1"/>
</dbReference>
<evidence type="ECO:0000313" key="3">
    <source>
        <dbReference type="Proteomes" id="UP000030816"/>
    </source>
</evidence>
<name>A0A0B2X5A3_METAS</name>
<organism evidence="2 3">
    <name type="scientific">Metarhizium album (strain ARSEF 1941)</name>
    <dbReference type="NCBI Taxonomy" id="1081103"/>
    <lineage>
        <taxon>Eukaryota</taxon>
        <taxon>Fungi</taxon>
        <taxon>Dikarya</taxon>
        <taxon>Ascomycota</taxon>
        <taxon>Pezizomycotina</taxon>
        <taxon>Sordariomycetes</taxon>
        <taxon>Hypocreomycetidae</taxon>
        <taxon>Hypocreales</taxon>
        <taxon>Clavicipitaceae</taxon>
        <taxon>Metarhizium</taxon>
    </lineage>
</organism>
<dbReference type="GeneID" id="63736161"/>
<evidence type="ECO:0000313" key="2">
    <source>
        <dbReference type="EMBL" id="KHO00928.1"/>
    </source>
</evidence>
<accession>A0A0B2X5A3</accession>
<feature type="signal peptide" evidence="1">
    <location>
        <begin position="1"/>
        <end position="18"/>
    </location>
</feature>
<dbReference type="InterPro" id="IPR021851">
    <property type="entry name" value="DUF3455"/>
</dbReference>
<dbReference type="PANTHER" id="PTHR35567">
    <property type="entry name" value="MALATE DEHYDROGENASE (AFU_ORTHOLOGUE AFUA_2G13800)"/>
    <property type="match status" value="1"/>
</dbReference>
<reference evidence="2 3" key="1">
    <citation type="journal article" date="2014" name="Proc. Natl. Acad. Sci. U.S.A.">
        <title>Trajectory and genomic determinants of fungal-pathogen speciation and host adaptation.</title>
        <authorList>
            <person name="Hu X."/>
            <person name="Xiao G."/>
            <person name="Zheng P."/>
            <person name="Shang Y."/>
            <person name="Su Y."/>
            <person name="Zhang X."/>
            <person name="Liu X."/>
            <person name="Zhan S."/>
            <person name="St Leger R.J."/>
            <person name="Wang C."/>
        </authorList>
    </citation>
    <scope>NUCLEOTIDE SEQUENCE [LARGE SCALE GENOMIC DNA]</scope>
    <source>
        <strain evidence="2 3">ARSEF 1941</strain>
    </source>
</reference>
<dbReference type="RefSeq" id="XP_040681993.1">
    <property type="nucleotide sequence ID" value="XM_040820505.1"/>
</dbReference>
<dbReference type="Proteomes" id="UP000030816">
    <property type="component" value="Unassembled WGS sequence"/>
</dbReference>
<gene>
    <name evidence="2" type="ORF">MAM_01706</name>
</gene>
<comment type="caution">
    <text evidence="2">The sequence shown here is derived from an EMBL/GenBank/DDBJ whole genome shotgun (WGS) entry which is preliminary data.</text>
</comment>
<feature type="chain" id="PRO_5002096344" description="Malate dehydrogenase" evidence="1">
    <location>
        <begin position="19"/>
        <end position="250"/>
    </location>
</feature>
<sequence length="250" mass="25979">MHHLSTALTAALVVVANAAPALPTLDRRDNSVNALDSLSGYFNLIASKVEASKLLSTAPLCDLSKARMPDGIDGLPPPDNGLTVRHVAVGRGTQNYTCDANNAHASPKAAGAVATLFNASCIAALYPDLLSRIPPMAVHFQLDEAEKLGPTAMAKSGVHYFDGSTPFFNLDTPALAIGRVPCAKNSSAKAPSTAAVGQKGEKAVTWLRLTAMDGTTGDIKDVYRVDTAGGSPPATCKDMPATFEVQYSAV</sequence>
<protein>
    <recommendedName>
        <fullName evidence="4">Malate dehydrogenase</fullName>
    </recommendedName>
</protein>
<dbReference type="EMBL" id="AZHE01000002">
    <property type="protein sequence ID" value="KHO00928.1"/>
    <property type="molecule type" value="Genomic_DNA"/>
</dbReference>
<evidence type="ECO:0008006" key="4">
    <source>
        <dbReference type="Google" id="ProtNLM"/>
    </source>
</evidence>
<evidence type="ECO:0000256" key="1">
    <source>
        <dbReference type="SAM" id="SignalP"/>
    </source>
</evidence>
<keyword evidence="3" id="KW-1185">Reference proteome</keyword>
<dbReference type="AlphaFoldDB" id="A0A0B2X5A3"/>
<dbReference type="Pfam" id="PF11937">
    <property type="entry name" value="DUF3455"/>
    <property type="match status" value="1"/>
</dbReference>
<proteinExistence type="predicted"/>
<dbReference type="HOGENOM" id="CLU_067863_0_0_1"/>